<dbReference type="InterPro" id="IPR002878">
    <property type="entry name" value="ChsH2_C"/>
</dbReference>
<evidence type="ECO:0000313" key="2">
    <source>
        <dbReference type="EMBL" id="SVD55880.1"/>
    </source>
</evidence>
<gene>
    <name evidence="2" type="ORF">METZ01_LOCUS408734</name>
</gene>
<dbReference type="SUPFAM" id="SSF50249">
    <property type="entry name" value="Nucleic acid-binding proteins"/>
    <property type="match status" value="1"/>
</dbReference>
<organism evidence="2">
    <name type="scientific">marine metagenome</name>
    <dbReference type="NCBI Taxonomy" id="408172"/>
    <lineage>
        <taxon>unclassified sequences</taxon>
        <taxon>metagenomes</taxon>
        <taxon>ecological metagenomes</taxon>
    </lineage>
</organism>
<dbReference type="InterPro" id="IPR012340">
    <property type="entry name" value="NA-bd_OB-fold"/>
</dbReference>
<dbReference type="PANTHER" id="PTHR34075:SF5">
    <property type="entry name" value="BLR3430 PROTEIN"/>
    <property type="match status" value="1"/>
</dbReference>
<evidence type="ECO:0000259" key="1">
    <source>
        <dbReference type="Pfam" id="PF01796"/>
    </source>
</evidence>
<feature type="domain" description="ChsH2 C-terminal OB-fold" evidence="1">
    <location>
        <begin position="8"/>
        <end position="73"/>
    </location>
</feature>
<protein>
    <recommendedName>
        <fullName evidence="1">ChsH2 C-terminal OB-fold domain-containing protein</fullName>
    </recommendedName>
</protein>
<name>A0A382WBL3_9ZZZZ</name>
<dbReference type="PANTHER" id="PTHR34075">
    <property type="entry name" value="BLR3430 PROTEIN"/>
    <property type="match status" value="1"/>
</dbReference>
<dbReference type="Pfam" id="PF01796">
    <property type="entry name" value="OB_ChsH2_C"/>
    <property type="match status" value="1"/>
</dbReference>
<dbReference type="InterPro" id="IPR052513">
    <property type="entry name" value="Thioester_dehydratase-like"/>
</dbReference>
<reference evidence="2" key="1">
    <citation type="submission" date="2018-05" db="EMBL/GenBank/DDBJ databases">
        <authorList>
            <person name="Lanie J.A."/>
            <person name="Ng W.-L."/>
            <person name="Kazmierczak K.M."/>
            <person name="Andrzejewski T.M."/>
            <person name="Davidsen T.M."/>
            <person name="Wayne K.J."/>
            <person name="Tettelin H."/>
            <person name="Glass J.I."/>
            <person name="Rusch D."/>
            <person name="Podicherti R."/>
            <person name="Tsui H.-C.T."/>
            <person name="Winkler M.E."/>
        </authorList>
    </citation>
    <scope>NUCLEOTIDE SEQUENCE</scope>
</reference>
<accession>A0A382WBL3</accession>
<sequence>CGSSDLNWVESTGKGTIFTFTVTRQPVSRPLVGRTPWVVVEVELEEGVHMISNLIDVDCDDLQIGMAVDVVFDQVDDEITLPKFIIV</sequence>
<proteinExistence type="predicted"/>
<dbReference type="AlphaFoldDB" id="A0A382WBL3"/>
<feature type="non-terminal residue" evidence="2">
    <location>
        <position position="1"/>
    </location>
</feature>
<dbReference type="EMBL" id="UINC01158371">
    <property type="protein sequence ID" value="SVD55880.1"/>
    <property type="molecule type" value="Genomic_DNA"/>
</dbReference>